<protein>
    <submittedName>
        <fullName evidence="2">Beta-lactamase family protein</fullName>
    </submittedName>
</protein>
<dbReference type="InterPro" id="IPR012338">
    <property type="entry name" value="Beta-lactam/transpept-like"/>
</dbReference>
<evidence type="ECO:0000313" key="2">
    <source>
        <dbReference type="EMBL" id="MCC2221095.1"/>
    </source>
</evidence>
<comment type="caution">
    <text evidence="2">The sequence shown here is derived from an EMBL/GenBank/DDBJ whole genome shotgun (WGS) entry which is preliminary data.</text>
</comment>
<dbReference type="PANTHER" id="PTHR43283:SF7">
    <property type="entry name" value="BETA-LACTAMASE-RELATED DOMAIN-CONTAINING PROTEIN"/>
    <property type="match status" value="1"/>
</dbReference>
<organism evidence="2 3">
    <name type="scientific">Anthropogastromicrobium aceti</name>
    <dbReference type="NCBI Taxonomy" id="2981768"/>
    <lineage>
        <taxon>Bacteria</taxon>
        <taxon>Bacillati</taxon>
        <taxon>Bacillota</taxon>
        <taxon>Clostridia</taxon>
        <taxon>Lachnospirales</taxon>
        <taxon>Lachnospiraceae</taxon>
        <taxon>Anthropogastromicrobium</taxon>
    </lineage>
</organism>
<evidence type="ECO:0000259" key="1">
    <source>
        <dbReference type="Pfam" id="PF00144"/>
    </source>
</evidence>
<dbReference type="Gene3D" id="3.40.710.10">
    <property type="entry name" value="DD-peptidase/beta-lactamase superfamily"/>
    <property type="match status" value="1"/>
</dbReference>
<proteinExistence type="predicted"/>
<name>A0AAE3JB98_9FIRM</name>
<dbReference type="InterPro" id="IPR001466">
    <property type="entry name" value="Beta-lactam-related"/>
</dbReference>
<dbReference type="SUPFAM" id="SSF56601">
    <property type="entry name" value="beta-lactamase/transpeptidase-like"/>
    <property type="match status" value="1"/>
</dbReference>
<evidence type="ECO:0000313" key="3">
    <source>
        <dbReference type="Proteomes" id="UP001198200"/>
    </source>
</evidence>
<dbReference type="PANTHER" id="PTHR43283">
    <property type="entry name" value="BETA-LACTAMASE-RELATED"/>
    <property type="match status" value="1"/>
</dbReference>
<dbReference type="Proteomes" id="UP001198200">
    <property type="component" value="Unassembled WGS sequence"/>
</dbReference>
<dbReference type="AlphaFoldDB" id="A0AAE3JB98"/>
<sequence length="542" mass="60466">MNTITSTTFPEAAGISASCIIDALREIDIREVSMHSFLLCKDDCLVAEGYYAPVKKNDLHRMFSVTKSFTSIAIGLLQEEGRLSLDDSIVKFFPEYVPNASEAHPWLLATTIRDMLSMRSCHASTTYDKFSSKTDWVKSFFTVAPTHKPGTVFHYDTSSSHTLCALVEKLTGMKMLDYLRNKVLNEIGFSKEAYCLTDGFGVSMGGSGLMATSRDFMLFALLILNNGKLNGKQYISADYIKESTSFQTATCVTGPVPSESQGYGLQFWIGEHGSIVCYGMGGQLAILLPEYNTAIVTTADTQGYQGGNQVIYDAIFRHILPELEKKKAPWTPSDEEKLAFEQFMSKLAMRPLNHNKSASESWNNKFENVNDINTSFLTNFRPIMSSFEWTYVIKKASDAAKTLDKNIINETIWDEISFEMSDPLTPSAMGKVALKCHVSPYNTDSTVTFEFGFGVLKEGTLNMTTHMGNRADEPVPVSMHYAASAEWLSENMLYIRVHLLDTSVGSIHIQAVFGESDVTIFLRKQEETLFGEFSGHLYGTRQ</sequence>
<dbReference type="RefSeq" id="WP_308731450.1">
    <property type="nucleotide sequence ID" value="NZ_JAJEQN010000010.1"/>
</dbReference>
<reference evidence="2 3" key="1">
    <citation type="submission" date="2021-10" db="EMBL/GenBank/DDBJ databases">
        <title>Anaerobic single-cell dispensing facilitates the cultivation of human gut bacteria.</title>
        <authorList>
            <person name="Afrizal A."/>
        </authorList>
    </citation>
    <scope>NUCLEOTIDE SEQUENCE [LARGE SCALE GENOMIC DNA]</scope>
    <source>
        <strain evidence="2 3">CLA-AA-H224</strain>
    </source>
</reference>
<dbReference type="Pfam" id="PF00144">
    <property type="entry name" value="Beta-lactamase"/>
    <property type="match status" value="1"/>
</dbReference>
<dbReference type="EMBL" id="JAJEQN010000010">
    <property type="protein sequence ID" value="MCC2221095.1"/>
    <property type="molecule type" value="Genomic_DNA"/>
</dbReference>
<dbReference type="InterPro" id="IPR050789">
    <property type="entry name" value="Diverse_Enzym_Activities"/>
</dbReference>
<accession>A0AAE3JB98</accession>
<gene>
    <name evidence="2" type="ORF">LKD48_05460</name>
</gene>
<keyword evidence="3" id="KW-1185">Reference proteome</keyword>
<feature type="domain" description="Beta-lactamase-related" evidence="1">
    <location>
        <begin position="40"/>
        <end position="304"/>
    </location>
</feature>